<keyword evidence="2" id="KW-1185">Reference proteome</keyword>
<dbReference type="Proteomes" id="UP000286848">
    <property type="component" value="Unassembled WGS sequence"/>
</dbReference>
<gene>
    <name evidence="1" type="ORF">LFYK43_21660</name>
</gene>
<reference evidence="1 2" key="1">
    <citation type="journal article" date="2019" name="Int. J. Syst. Evol. Microbiol.">
        <title>Lactobacillus salitolerans sp. nov., a novel lactic acid bacterium isolated from spent mushroom substrates.</title>
        <authorList>
            <person name="Tohno M."/>
            <person name="Tanizawa Y."/>
            <person name="Kojima Y."/>
            <person name="Sakamoto M."/>
            <person name="Nakamura Y."/>
            <person name="Ohkuma M."/>
            <person name="Kobayashi H."/>
        </authorList>
    </citation>
    <scope>NUCLEOTIDE SEQUENCE [LARGE SCALE GENOMIC DNA]</scope>
    <source>
        <strain evidence="1 2">YK43</strain>
    </source>
</reference>
<dbReference type="EMBL" id="BFFP01000048">
    <property type="protein sequence ID" value="GBG95707.1"/>
    <property type="molecule type" value="Genomic_DNA"/>
</dbReference>
<dbReference type="AlphaFoldDB" id="A0A401IW40"/>
<accession>A0A401IW40</accession>
<proteinExistence type="predicted"/>
<sequence>MGTWNDPQKGFTVNERLPDAIVDFSGFNVFINVARLYQQTLKKAALSNFGELRATICSL</sequence>
<protein>
    <submittedName>
        <fullName evidence="1">Uncharacterized protein</fullName>
    </submittedName>
</protein>
<name>A0A401IW40_9LACO</name>
<dbReference type="RefSeq" id="WP_229718028.1">
    <property type="nucleotide sequence ID" value="NZ_BFFP01000048.1"/>
</dbReference>
<evidence type="ECO:0000313" key="1">
    <source>
        <dbReference type="EMBL" id="GBG95707.1"/>
    </source>
</evidence>
<comment type="caution">
    <text evidence="1">The sequence shown here is derived from an EMBL/GenBank/DDBJ whole genome shotgun (WGS) entry which is preliminary data.</text>
</comment>
<evidence type="ECO:0000313" key="2">
    <source>
        <dbReference type="Proteomes" id="UP000286848"/>
    </source>
</evidence>
<organism evidence="1 2">
    <name type="scientific">Ligilactobacillus salitolerans</name>
    <dbReference type="NCBI Taxonomy" id="1808352"/>
    <lineage>
        <taxon>Bacteria</taxon>
        <taxon>Bacillati</taxon>
        <taxon>Bacillota</taxon>
        <taxon>Bacilli</taxon>
        <taxon>Lactobacillales</taxon>
        <taxon>Lactobacillaceae</taxon>
        <taxon>Ligilactobacillus</taxon>
    </lineage>
</organism>